<gene>
    <name evidence="3" type="ORF">CSB45_13530</name>
</gene>
<evidence type="ECO:0000313" key="4">
    <source>
        <dbReference type="Proteomes" id="UP000229740"/>
    </source>
</evidence>
<evidence type="ECO:0000259" key="2">
    <source>
        <dbReference type="Pfam" id="PF07364"/>
    </source>
</evidence>
<dbReference type="Pfam" id="PF07364">
    <property type="entry name" value="DUF1485"/>
    <property type="match status" value="1"/>
</dbReference>
<dbReference type="EMBL" id="PDPS01000040">
    <property type="protein sequence ID" value="PID55970.1"/>
    <property type="molecule type" value="Genomic_DNA"/>
</dbReference>
<accession>A0A2G6E1Q2</accession>
<dbReference type="InterPro" id="IPR009197">
    <property type="entry name" value="MlrC"/>
</dbReference>
<evidence type="ECO:0000259" key="1">
    <source>
        <dbReference type="Pfam" id="PF07171"/>
    </source>
</evidence>
<dbReference type="Proteomes" id="UP000229740">
    <property type="component" value="Unassembled WGS sequence"/>
</dbReference>
<protein>
    <submittedName>
        <fullName evidence="3">Microcystin LR degradation protein MlrC</fullName>
    </submittedName>
</protein>
<sequence length="486" mass="54039">MNILVAGFHHESNTFSPIITTEDDFVVLRGDEIFSQQQHYGSINGVISTLQSFEGYHVHPTLFARAVPNGVVSKEFYLKIRRELWEMIQTQDGIDAITLALHGSMRVEEIGDAEGDILELLRCKFPTIPIVAALDMHATITDTMMANATAFVGYKCAPHTDTYETGAQAAELTHFTLKTGIPLTMSTQRIPMLIAGEKSETSVPPMDARIARLRELEQEPNVLAASYFLGFPWADTEDNGVFPLVVTAGDRKNADDLVRQLAEEFWAVRRHFRFHTETYAVDDALRAMFASTAYPTFLSDSGDNPTAGAAGDSTDLLRAVLNSPERTAQHSRILYAGFYDPDSVEACLEKTGAEVDILLGGRFETRGGKPLPLKVTVQNVVRNWGVYQADLVHAACDTLDIILTSKHIGFVDPSVMRILGLEPEERKFVIVKLGYLTDPFKRIAARSILALSLGASHEVLEHLEYQRLRRPVFPLDPNVEFRSEKT</sequence>
<proteinExistence type="predicted"/>
<dbReference type="InterPro" id="IPR015995">
    <property type="entry name" value="MlrC_N"/>
</dbReference>
<reference evidence="3 4" key="1">
    <citation type="submission" date="2017-10" db="EMBL/GenBank/DDBJ databases">
        <title>Novel microbial diversity and functional potential in the marine mammal oral microbiome.</title>
        <authorList>
            <person name="Dudek N.K."/>
            <person name="Sun C.L."/>
            <person name="Burstein D."/>
            <person name="Kantor R.S."/>
            <person name="Aliaga Goltsman D.S."/>
            <person name="Bik E.M."/>
            <person name="Thomas B.C."/>
            <person name="Banfield J.F."/>
            <person name="Relman D.A."/>
        </authorList>
    </citation>
    <scope>NUCLEOTIDE SEQUENCE [LARGE SCALE GENOMIC DNA]</scope>
    <source>
        <strain evidence="3">DOLZORAL124_49_17</strain>
    </source>
</reference>
<feature type="domain" description="Microcystin LR degradation protein MlrC N-terminal" evidence="2">
    <location>
        <begin position="3"/>
        <end position="286"/>
    </location>
</feature>
<dbReference type="InterPro" id="IPR010799">
    <property type="entry name" value="MlrC_C"/>
</dbReference>
<evidence type="ECO:0000313" key="3">
    <source>
        <dbReference type="EMBL" id="PID55970.1"/>
    </source>
</evidence>
<comment type="caution">
    <text evidence="3">The sequence shown here is derived from an EMBL/GenBank/DDBJ whole genome shotgun (WGS) entry which is preliminary data.</text>
</comment>
<dbReference type="AlphaFoldDB" id="A0A2G6E1Q2"/>
<feature type="domain" description="Microcystin LR degradation protein MlrC C-terminal" evidence="1">
    <location>
        <begin position="298"/>
        <end position="467"/>
    </location>
</feature>
<organism evidence="3 4">
    <name type="scientific">candidate division KSB3 bacterium</name>
    <dbReference type="NCBI Taxonomy" id="2044937"/>
    <lineage>
        <taxon>Bacteria</taxon>
        <taxon>candidate division KSB3</taxon>
    </lineage>
</organism>
<name>A0A2G6E1Q2_9BACT</name>
<dbReference type="Pfam" id="PF07171">
    <property type="entry name" value="MlrC_C"/>
    <property type="match status" value="1"/>
</dbReference>
<dbReference type="PIRSF" id="PIRSF012702">
    <property type="entry name" value="UCP012702"/>
    <property type="match status" value="1"/>
</dbReference>